<protein>
    <recommendedName>
        <fullName evidence="1">Toxin SymE-like domain-containing protein</fullName>
    </recommendedName>
</protein>
<dbReference type="GO" id="GO:0003723">
    <property type="term" value="F:RNA binding"/>
    <property type="evidence" value="ECO:0007669"/>
    <property type="project" value="InterPro"/>
</dbReference>
<dbReference type="Pfam" id="PF08845">
    <property type="entry name" value="SymE_toxin"/>
    <property type="match status" value="1"/>
</dbReference>
<dbReference type="GO" id="GO:0005737">
    <property type="term" value="C:cytoplasm"/>
    <property type="evidence" value="ECO:0007669"/>
    <property type="project" value="InterPro"/>
</dbReference>
<organism evidence="2 3">
    <name type="scientific">Kosakonia cowanii JCM 10956 = DSM 18146</name>
    <dbReference type="NCBI Taxonomy" id="1300165"/>
    <lineage>
        <taxon>Bacteria</taxon>
        <taxon>Pseudomonadati</taxon>
        <taxon>Pseudomonadota</taxon>
        <taxon>Gammaproteobacteria</taxon>
        <taxon>Enterobacterales</taxon>
        <taxon>Enterobacteriaceae</taxon>
        <taxon>Kosakonia</taxon>
    </lineage>
</organism>
<reference evidence="2 3" key="1">
    <citation type="submission" date="2017-01" db="EMBL/GenBank/DDBJ databases">
        <authorList>
            <person name="Cao J.-M."/>
        </authorList>
    </citation>
    <scope>NUCLEOTIDE SEQUENCE [LARGE SCALE GENOMIC DNA]</scope>
    <source>
        <strain evidence="2 3">888-76</strain>
    </source>
</reference>
<gene>
    <name evidence="2" type="ORF">BWI95_08275</name>
</gene>
<sequence length="99" mass="10759">MADSHSTPAIPTTGTERSVIVRYRPNGGDKSIPSITLSGAWLRDAGFDTGQHLTVKAMNGCIVLVKYSEREEFLLAEAKKSSSELKEIKSMIKTACKDS</sequence>
<keyword evidence="3" id="KW-1185">Reference proteome</keyword>
<dbReference type="EMBL" id="CP019445">
    <property type="protein sequence ID" value="APZ05052.1"/>
    <property type="molecule type" value="Genomic_DNA"/>
</dbReference>
<evidence type="ECO:0000313" key="3">
    <source>
        <dbReference type="Proteomes" id="UP000187148"/>
    </source>
</evidence>
<name>A0A807LI32_9ENTR</name>
<dbReference type="InterPro" id="IPR014944">
    <property type="entry name" value="Toxin_SymE-like"/>
</dbReference>
<dbReference type="AlphaFoldDB" id="A0A807LI32"/>
<evidence type="ECO:0000259" key="1">
    <source>
        <dbReference type="Pfam" id="PF08845"/>
    </source>
</evidence>
<proteinExistence type="predicted"/>
<dbReference type="GeneID" id="77481609"/>
<evidence type="ECO:0000313" key="2">
    <source>
        <dbReference type="EMBL" id="APZ05052.1"/>
    </source>
</evidence>
<dbReference type="RefSeq" id="WP_042715025.1">
    <property type="nucleotide sequence ID" value="NZ_CP019445.1"/>
</dbReference>
<dbReference type="GO" id="GO:0016070">
    <property type="term" value="P:RNA metabolic process"/>
    <property type="evidence" value="ECO:0007669"/>
    <property type="project" value="InterPro"/>
</dbReference>
<dbReference type="Proteomes" id="UP000187148">
    <property type="component" value="Chromosome"/>
</dbReference>
<accession>A0A807LI32</accession>
<feature type="domain" description="Toxin SymE-like" evidence="1">
    <location>
        <begin position="17"/>
        <end position="64"/>
    </location>
</feature>
<dbReference type="KEGG" id="kco:BWI95_08275"/>
<dbReference type="GO" id="GO:0016788">
    <property type="term" value="F:hydrolase activity, acting on ester bonds"/>
    <property type="evidence" value="ECO:0007669"/>
    <property type="project" value="InterPro"/>
</dbReference>